<comment type="caution">
    <text evidence="2">The sequence shown here is derived from an EMBL/GenBank/DDBJ whole genome shotgun (WGS) entry which is preliminary data.</text>
</comment>
<keyword evidence="1" id="KW-1133">Transmembrane helix</keyword>
<accession>A0A4Y9J710</accession>
<protein>
    <submittedName>
        <fullName evidence="2">Uncharacterized protein</fullName>
    </submittedName>
</protein>
<proteinExistence type="predicted"/>
<dbReference type="RefSeq" id="WP_135182814.1">
    <property type="nucleotide sequence ID" value="NZ_JADGKZ010000023.1"/>
</dbReference>
<dbReference type="AlphaFoldDB" id="A0A4Y9J710"/>
<feature type="transmembrane region" description="Helical" evidence="1">
    <location>
        <begin position="45"/>
        <end position="62"/>
    </location>
</feature>
<evidence type="ECO:0000313" key="3">
    <source>
        <dbReference type="Proteomes" id="UP000297253"/>
    </source>
</evidence>
<gene>
    <name evidence="2" type="ORF">E4T82_10885</name>
</gene>
<dbReference type="STRING" id="1432788.BU202_04725"/>
<keyword evidence="1" id="KW-0812">Transmembrane</keyword>
<evidence type="ECO:0000313" key="2">
    <source>
        <dbReference type="EMBL" id="TFU96813.1"/>
    </source>
</evidence>
<evidence type="ECO:0000256" key="1">
    <source>
        <dbReference type="SAM" id="Phobius"/>
    </source>
</evidence>
<name>A0A4Y9J710_9STRE</name>
<reference evidence="2 3" key="1">
    <citation type="submission" date="2019-03" db="EMBL/GenBank/DDBJ databases">
        <title>Diversity of the mouse oral microbiome.</title>
        <authorList>
            <person name="Joseph S."/>
            <person name="Aduse-Opoku J."/>
            <person name="Curtis M."/>
            <person name="Wade W."/>
            <person name="Hashim A."/>
        </authorList>
    </citation>
    <scope>NUCLEOTIDE SEQUENCE [LARGE SCALE GENOMIC DNA]</scope>
    <source>
        <strain evidence="2 3">WM131</strain>
    </source>
</reference>
<feature type="transmembrane region" description="Helical" evidence="1">
    <location>
        <begin position="112"/>
        <end position="131"/>
    </location>
</feature>
<organism evidence="2 3">
    <name type="scientific">Streptococcus cuniculi</name>
    <dbReference type="NCBI Taxonomy" id="1432788"/>
    <lineage>
        <taxon>Bacteria</taxon>
        <taxon>Bacillati</taxon>
        <taxon>Bacillota</taxon>
        <taxon>Bacilli</taxon>
        <taxon>Lactobacillales</taxon>
        <taxon>Streptococcaceae</taxon>
        <taxon>Streptococcus</taxon>
    </lineage>
</organism>
<dbReference type="OrthoDB" id="2226821at2"/>
<dbReference type="EMBL" id="SPPD01000023">
    <property type="protein sequence ID" value="TFU96813.1"/>
    <property type="molecule type" value="Genomic_DNA"/>
</dbReference>
<dbReference type="Proteomes" id="UP000297253">
    <property type="component" value="Unassembled WGS sequence"/>
</dbReference>
<feature type="transmembrane region" description="Helical" evidence="1">
    <location>
        <begin position="82"/>
        <end position="100"/>
    </location>
</feature>
<sequence length="143" mass="16040">MTRNEKVFVITGTLVVQVVLVASFVFQLLFIFYQLATARPIATEYWLSLLVTAGFMAIFATGMCKAKENLKSTKQKKQCLRFGYNGWLFLAIIYMIFYILVDTKVISATQPVSLLVLAIAVGLSSSVKKVIEKKLDEQKDDSV</sequence>
<keyword evidence="1" id="KW-0472">Membrane</keyword>
<feature type="transmembrane region" description="Helical" evidence="1">
    <location>
        <begin position="7"/>
        <end position="33"/>
    </location>
</feature>